<name>A0A0L0N4S6_TOLOC</name>
<dbReference type="InterPro" id="IPR050815">
    <property type="entry name" value="TF_fung"/>
</dbReference>
<dbReference type="EMBL" id="LFRF01000021">
    <property type="protein sequence ID" value="KND89072.1"/>
    <property type="molecule type" value="Genomic_DNA"/>
</dbReference>
<accession>A0A0L0N4S6</accession>
<protein>
    <recommendedName>
        <fullName evidence="6">Xylanolytic transcriptional activator regulatory domain-containing protein</fullName>
    </recommendedName>
</protein>
<dbReference type="GO" id="GO:0003677">
    <property type="term" value="F:DNA binding"/>
    <property type="evidence" value="ECO:0007669"/>
    <property type="project" value="InterPro"/>
</dbReference>
<keyword evidence="8" id="KW-1185">Reference proteome</keyword>
<dbReference type="PANTHER" id="PTHR47338">
    <property type="entry name" value="ZN(II)2CYS6 TRANSCRIPTION FACTOR (EUROFUNG)-RELATED"/>
    <property type="match status" value="1"/>
</dbReference>
<dbReference type="InterPro" id="IPR007219">
    <property type="entry name" value="XnlR_reg_dom"/>
</dbReference>
<evidence type="ECO:0000256" key="3">
    <source>
        <dbReference type="ARBA" id="ARBA00023015"/>
    </source>
</evidence>
<dbReference type="STRING" id="1163406.A0A0L0N4S6"/>
<proteinExistence type="predicted"/>
<reference evidence="7 8" key="1">
    <citation type="journal article" date="2015" name="BMC Genomics">
        <title>The genome of the truffle-parasite Tolypocladium ophioglossoides and the evolution of antifungal peptaibiotics.</title>
        <authorList>
            <person name="Quandt C.A."/>
            <person name="Bushley K.E."/>
            <person name="Spatafora J.W."/>
        </authorList>
    </citation>
    <scope>NUCLEOTIDE SEQUENCE [LARGE SCALE GENOMIC DNA]</scope>
    <source>
        <strain evidence="7 8">CBS 100239</strain>
    </source>
</reference>
<gene>
    <name evidence="7" type="ORF">TOPH_06361</name>
</gene>
<dbReference type="GO" id="GO:0008270">
    <property type="term" value="F:zinc ion binding"/>
    <property type="evidence" value="ECO:0007669"/>
    <property type="project" value="InterPro"/>
</dbReference>
<dbReference type="PANTHER" id="PTHR47338:SF27">
    <property type="entry name" value="ZN(II)2CYS6 TRANSCRIPTION FACTOR (EUROFUNG)"/>
    <property type="match status" value="1"/>
</dbReference>
<keyword evidence="4" id="KW-0804">Transcription</keyword>
<evidence type="ECO:0000256" key="4">
    <source>
        <dbReference type="ARBA" id="ARBA00023163"/>
    </source>
</evidence>
<evidence type="ECO:0000256" key="2">
    <source>
        <dbReference type="ARBA" id="ARBA00022723"/>
    </source>
</evidence>
<comment type="subcellular location">
    <subcellularLocation>
        <location evidence="1">Nucleus</location>
    </subcellularLocation>
</comment>
<dbReference type="SMART" id="SM00906">
    <property type="entry name" value="Fungal_trans"/>
    <property type="match status" value="1"/>
</dbReference>
<evidence type="ECO:0000313" key="7">
    <source>
        <dbReference type="EMBL" id="KND89072.1"/>
    </source>
</evidence>
<dbReference type="GO" id="GO:0005634">
    <property type="term" value="C:nucleus"/>
    <property type="evidence" value="ECO:0007669"/>
    <property type="project" value="UniProtKB-SubCell"/>
</dbReference>
<dbReference type="AlphaFoldDB" id="A0A0L0N4S6"/>
<dbReference type="GO" id="GO:0006351">
    <property type="term" value="P:DNA-templated transcription"/>
    <property type="evidence" value="ECO:0007669"/>
    <property type="project" value="InterPro"/>
</dbReference>
<dbReference type="Proteomes" id="UP000036947">
    <property type="component" value="Unassembled WGS sequence"/>
</dbReference>
<keyword evidence="2" id="KW-0479">Metal-binding</keyword>
<dbReference type="CDD" id="cd12148">
    <property type="entry name" value="fungal_TF_MHR"/>
    <property type="match status" value="1"/>
</dbReference>
<evidence type="ECO:0000313" key="8">
    <source>
        <dbReference type="Proteomes" id="UP000036947"/>
    </source>
</evidence>
<dbReference type="GO" id="GO:0000981">
    <property type="term" value="F:DNA-binding transcription factor activity, RNA polymerase II-specific"/>
    <property type="evidence" value="ECO:0007669"/>
    <property type="project" value="InterPro"/>
</dbReference>
<evidence type="ECO:0000256" key="5">
    <source>
        <dbReference type="ARBA" id="ARBA00023242"/>
    </source>
</evidence>
<organism evidence="7 8">
    <name type="scientific">Tolypocladium ophioglossoides (strain CBS 100239)</name>
    <name type="common">Snaketongue truffleclub</name>
    <name type="synonym">Elaphocordyceps ophioglossoides</name>
    <dbReference type="NCBI Taxonomy" id="1163406"/>
    <lineage>
        <taxon>Eukaryota</taxon>
        <taxon>Fungi</taxon>
        <taxon>Dikarya</taxon>
        <taxon>Ascomycota</taxon>
        <taxon>Pezizomycotina</taxon>
        <taxon>Sordariomycetes</taxon>
        <taxon>Hypocreomycetidae</taxon>
        <taxon>Hypocreales</taxon>
        <taxon>Ophiocordycipitaceae</taxon>
        <taxon>Tolypocladium</taxon>
    </lineage>
</organism>
<keyword evidence="5" id="KW-0539">Nucleus</keyword>
<comment type="caution">
    <text evidence="7">The sequence shown here is derived from an EMBL/GenBank/DDBJ whole genome shotgun (WGS) entry which is preliminary data.</text>
</comment>
<keyword evidence="3" id="KW-0805">Transcription regulation</keyword>
<dbReference type="OrthoDB" id="4356994at2759"/>
<dbReference type="Pfam" id="PF04082">
    <property type="entry name" value="Fungal_trans"/>
    <property type="match status" value="1"/>
</dbReference>
<feature type="domain" description="Xylanolytic transcriptional activator regulatory" evidence="6">
    <location>
        <begin position="92"/>
        <end position="181"/>
    </location>
</feature>
<evidence type="ECO:0000259" key="6">
    <source>
        <dbReference type="SMART" id="SM00906"/>
    </source>
</evidence>
<evidence type="ECO:0000256" key="1">
    <source>
        <dbReference type="ARBA" id="ARBA00004123"/>
    </source>
</evidence>
<sequence length="405" mass="45385">MPIINRTRFQAEVSQAFPPIQVRALSSAVVALGASSLPGCDNLVEICYARAHTILETCERQENGIFLVNINAIQAFALLTLYELKRPNLARACMTLGRATLLASVMGLDKVDGPPSMARQWSSWGLRPLCPLPSSPADLEERRRTFWLLYILDAFVSLRTKLGPAFREEVLTLLPCPTDFIEFSSASVKMPSLQEVFSRPLEKKPTISAFAGTAIMISLYHRLLHHKQALAEVSTYKFWEKHHDIVTAISHCKTSLLAEHMKGGEDPLSLATRMNINTIVIQLHEVAFFKVQRDRVIGWTVTEVLSESGNAVIDIAEAVQLGQRLLGIKLECFHQLDRFFIWPMTVAIHACFRMLRLEEVDDATYISSLVILSRAMKDLIDSEHIAPGLLEKVELLTKKKPAPED</sequence>